<protein>
    <submittedName>
        <fullName evidence="1">Uncharacterized protein</fullName>
    </submittedName>
</protein>
<gene>
    <name evidence="1" type="ORF">L1987_02299</name>
</gene>
<comment type="caution">
    <text evidence="1">The sequence shown here is derived from an EMBL/GenBank/DDBJ whole genome shotgun (WGS) entry which is preliminary data.</text>
</comment>
<reference evidence="1 2" key="2">
    <citation type="journal article" date="2022" name="Mol. Ecol. Resour.">
        <title>The genomes of chicory, endive, great burdock and yacon provide insights into Asteraceae paleo-polyploidization history and plant inulin production.</title>
        <authorList>
            <person name="Fan W."/>
            <person name="Wang S."/>
            <person name="Wang H."/>
            <person name="Wang A."/>
            <person name="Jiang F."/>
            <person name="Liu H."/>
            <person name="Zhao H."/>
            <person name="Xu D."/>
            <person name="Zhang Y."/>
        </authorList>
    </citation>
    <scope>NUCLEOTIDE SEQUENCE [LARGE SCALE GENOMIC DNA]</scope>
    <source>
        <strain evidence="2">cv. Yunnan</strain>
        <tissue evidence="1">Leaves</tissue>
    </source>
</reference>
<evidence type="ECO:0000313" key="2">
    <source>
        <dbReference type="Proteomes" id="UP001056120"/>
    </source>
</evidence>
<reference evidence="2" key="1">
    <citation type="journal article" date="2022" name="Mol. Ecol. Resour.">
        <title>The genomes of chicory, endive, great burdock and yacon provide insights into Asteraceae palaeo-polyploidization history and plant inulin production.</title>
        <authorList>
            <person name="Fan W."/>
            <person name="Wang S."/>
            <person name="Wang H."/>
            <person name="Wang A."/>
            <person name="Jiang F."/>
            <person name="Liu H."/>
            <person name="Zhao H."/>
            <person name="Xu D."/>
            <person name="Zhang Y."/>
        </authorList>
    </citation>
    <scope>NUCLEOTIDE SEQUENCE [LARGE SCALE GENOMIC DNA]</scope>
    <source>
        <strain evidence="2">cv. Yunnan</strain>
    </source>
</reference>
<organism evidence="1 2">
    <name type="scientific">Smallanthus sonchifolius</name>
    <dbReference type="NCBI Taxonomy" id="185202"/>
    <lineage>
        <taxon>Eukaryota</taxon>
        <taxon>Viridiplantae</taxon>
        <taxon>Streptophyta</taxon>
        <taxon>Embryophyta</taxon>
        <taxon>Tracheophyta</taxon>
        <taxon>Spermatophyta</taxon>
        <taxon>Magnoliopsida</taxon>
        <taxon>eudicotyledons</taxon>
        <taxon>Gunneridae</taxon>
        <taxon>Pentapetalae</taxon>
        <taxon>asterids</taxon>
        <taxon>campanulids</taxon>
        <taxon>Asterales</taxon>
        <taxon>Asteraceae</taxon>
        <taxon>Asteroideae</taxon>
        <taxon>Heliantheae alliance</taxon>
        <taxon>Millerieae</taxon>
        <taxon>Smallanthus</taxon>
    </lineage>
</organism>
<accession>A0ACB9K7F6</accession>
<keyword evidence="2" id="KW-1185">Reference proteome</keyword>
<dbReference type="EMBL" id="CM042018">
    <property type="protein sequence ID" value="KAI3828202.1"/>
    <property type="molecule type" value="Genomic_DNA"/>
</dbReference>
<sequence length="257" mass="29035">MVKDCRKPKATGTEKGKEAEKLKSRTRAYALTQEEARGDPYVVSGTSIIDHTFVSVLFDSGASRSFISSSICRRMKCKVTKIKQAFTVENVVDKTTRVIELVDNCTIKIHGLRFPIKLCQRSPDSMQMNDSPDGSEVAVYGDRDDSLTNIISMIKAEKYIACRCEAYLAYVMDNDVNVKEFNDVPVVCNFSAVFLEELPWLPPDWETEFQIYLVPGAQPVAKALYRLAPLEMKELMIQLEELLDRGFIRLSISPWGV</sequence>
<name>A0ACB9K7F6_9ASTR</name>
<dbReference type="Proteomes" id="UP001056120">
    <property type="component" value="Linkage Group LG01"/>
</dbReference>
<proteinExistence type="predicted"/>
<evidence type="ECO:0000313" key="1">
    <source>
        <dbReference type="EMBL" id="KAI3828202.1"/>
    </source>
</evidence>